<dbReference type="OrthoDB" id="686384at2759"/>
<dbReference type="GO" id="GO:0017183">
    <property type="term" value="P:protein histidyl modification to diphthamide"/>
    <property type="evidence" value="ECO:0007669"/>
    <property type="project" value="TreeGrafter"/>
</dbReference>
<evidence type="ECO:0000256" key="2">
    <source>
        <dbReference type="ARBA" id="ARBA00018426"/>
    </source>
</evidence>
<keyword evidence="8" id="KW-1185">Reference proteome</keyword>
<dbReference type="Proteomes" id="UP000002729">
    <property type="component" value="Unassembled WGS sequence"/>
</dbReference>
<dbReference type="InterPro" id="IPR014729">
    <property type="entry name" value="Rossmann-like_a/b/a_fold"/>
</dbReference>
<dbReference type="FunFam" id="3.40.50.620:FF:000145">
    <property type="entry name" value="ATP-binding domain containing protein"/>
    <property type="match status" value="1"/>
</dbReference>
<comment type="catalytic activity">
    <reaction evidence="5">
        <text>diphthine-[translation elongation factor 2] + NH4(+) + ATP = diphthamide-[translation elongation factor 2] + AMP + diphosphate + H(+)</text>
        <dbReference type="Rhea" id="RHEA:19753"/>
        <dbReference type="Rhea" id="RHEA-COMP:10172"/>
        <dbReference type="Rhea" id="RHEA-COMP:10174"/>
        <dbReference type="ChEBI" id="CHEBI:15378"/>
        <dbReference type="ChEBI" id="CHEBI:16692"/>
        <dbReference type="ChEBI" id="CHEBI:28938"/>
        <dbReference type="ChEBI" id="CHEBI:30616"/>
        <dbReference type="ChEBI" id="CHEBI:33019"/>
        <dbReference type="ChEBI" id="CHEBI:82696"/>
        <dbReference type="ChEBI" id="CHEBI:456215"/>
        <dbReference type="EC" id="6.3.1.14"/>
    </reaction>
</comment>
<name>F0Y292_AURAN</name>
<dbReference type="InterPro" id="IPR002761">
    <property type="entry name" value="Diphthami_syn_dom"/>
</dbReference>
<dbReference type="InParanoid" id="F0Y292"/>
<dbReference type="EMBL" id="GL833123">
    <property type="protein sequence ID" value="EGB10660.1"/>
    <property type="molecule type" value="Genomic_DNA"/>
</dbReference>
<feature type="domain" description="Diphthamide synthase" evidence="6">
    <location>
        <begin position="1"/>
        <end position="226"/>
    </location>
</feature>
<protein>
    <recommendedName>
        <fullName evidence="2">Diphthine--ammonia ligase</fullName>
        <ecNumber evidence="1">6.3.1.14</ecNumber>
    </recommendedName>
    <alternativeName>
        <fullName evidence="3">Diphthamide synthase</fullName>
    </alternativeName>
    <alternativeName>
        <fullName evidence="4">Diphthamide synthetase</fullName>
    </alternativeName>
</protein>
<dbReference type="CDD" id="cd01994">
    <property type="entry name" value="AANH_PF0828-like"/>
    <property type="match status" value="1"/>
</dbReference>
<gene>
    <name evidence="7" type="ORF">AURANDRAFT_22120</name>
</gene>
<dbReference type="GO" id="GO:0017178">
    <property type="term" value="F:diphthine-ammonia ligase activity"/>
    <property type="evidence" value="ECO:0007669"/>
    <property type="project" value="UniProtKB-EC"/>
</dbReference>
<dbReference type="NCBIfam" id="TIGR00290">
    <property type="entry name" value="MJ0570_dom"/>
    <property type="match status" value="1"/>
</dbReference>
<dbReference type="Gene3D" id="3.90.1490.10">
    <property type="entry name" value="putative n-type atp pyrophosphatase, domain 2"/>
    <property type="match status" value="1"/>
</dbReference>
<sequence length="233" mass="25411">MKFVQLLSGGKDSVFSLIQAEKHGHELVCVANLHPLDEGADELDSFCFQSAAHGAVAGVAACLDTPLVRRPITGGATKQGLVYAGAAAGDEVEDLYELLKDVKARFPAVEAVSSGAIYSTYQRTRVEDVCARLGLRSMSYLWRRDQRKLLKDMGESKLRAVVVKTASMGLEPGDHLGLRLDLASTRRLFRGLHESFGFHECGEGGEYESLVLDSPRFAKRLVLEDATAVRLDD</sequence>
<dbReference type="FunCoup" id="F0Y292">
    <property type="interactions" value="35"/>
</dbReference>
<dbReference type="SUPFAM" id="SSF52402">
    <property type="entry name" value="Adenine nucleotide alpha hydrolases-like"/>
    <property type="match status" value="1"/>
</dbReference>
<dbReference type="PANTHER" id="PTHR12196">
    <property type="entry name" value="DOMAIN OF UNKNOWN FUNCTION 71 DUF71 -CONTAINING PROTEIN"/>
    <property type="match status" value="1"/>
</dbReference>
<dbReference type="AlphaFoldDB" id="F0Y292"/>
<organism evidence="8">
    <name type="scientific">Aureococcus anophagefferens</name>
    <name type="common">Harmful bloom alga</name>
    <dbReference type="NCBI Taxonomy" id="44056"/>
    <lineage>
        <taxon>Eukaryota</taxon>
        <taxon>Sar</taxon>
        <taxon>Stramenopiles</taxon>
        <taxon>Ochrophyta</taxon>
        <taxon>Pelagophyceae</taxon>
        <taxon>Pelagomonadales</taxon>
        <taxon>Pelagomonadaceae</taxon>
        <taxon>Aureococcus</taxon>
    </lineage>
</organism>
<evidence type="ECO:0000256" key="4">
    <source>
        <dbReference type="ARBA" id="ARBA00031552"/>
    </source>
</evidence>
<dbReference type="Gene3D" id="3.40.50.620">
    <property type="entry name" value="HUPs"/>
    <property type="match status" value="1"/>
</dbReference>
<proteinExistence type="predicted"/>
<dbReference type="PANTHER" id="PTHR12196:SF2">
    <property type="entry name" value="DIPHTHINE--AMMONIA LIGASE"/>
    <property type="match status" value="1"/>
</dbReference>
<evidence type="ECO:0000313" key="7">
    <source>
        <dbReference type="EMBL" id="EGB10660.1"/>
    </source>
</evidence>
<evidence type="ECO:0000313" key="8">
    <source>
        <dbReference type="Proteomes" id="UP000002729"/>
    </source>
</evidence>
<dbReference type="RefSeq" id="XP_009034258.1">
    <property type="nucleotide sequence ID" value="XM_009036010.1"/>
</dbReference>
<accession>F0Y292</accession>
<evidence type="ECO:0000256" key="3">
    <source>
        <dbReference type="ARBA" id="ARBA00029814"/>
    </source>
</evidence>
<dbReference type="eggNOG" id="KOG2316">
    <property type="taxonomic scope" value="Eukaryota"/>
</dbReference>
<evidence type="ECO:0000256" key="1">
    <source>
        <dbReference type="ARBA" id="ARBA00012089"/>
    </source>
</evidence>
<dbReference type="OMA" id="NYALYWA"/>
<evidence type="ECO:0000256" key="5">
    <source>
        <dbReference type="ARBA" id="ARBA00048108"/>
    </source>
</evidence>
<feature type="non-terminal residue" evidence="7">
    <location>
        <position position="233"/>
    </location>
</feature>
<dbReference type="GeneID" id="20219557"/>
<dbReference type="InterPro" id="IPR030662">
    <property type="entry name" value="DPH6/MJ0570"/>
</dbReference>
<dbReference type="KEGG" id="aaf:AURANDRAFT_22120"/>
<evidence type="ECO:0000259" key="6">
    <source>
        <dbReference type="Pfam" id="PF01902"/>
    </source>
</evidence>
<reference evidence="7 8" key="1">
    <citation type="journal article" date="2011" name="Proc. Natl. Acad. Sci. U.S.A.">
        <title>Niche of harmful alga Aureococcus anophagefferens revealed through ecogenomics.</title>
        <authorList>
            <person name="Gobler C.J."/>
            <person name="Berry D.L."/>
            <person name="Dyhrman S.T."/>
            <person name="Wilhelm S.W."/>
            <person name="Salamov A."/>
            <person name="Lobanov A.V."/>
            <person name="Zhang Y."/>
            <person name="Collier J.L."/>
            <person name="Wurch L.L."/>
            <person name="Kustka A.B."/>
            <person name="Dill B.D."/>
            <person name="Shah M."/>
            <person name="VerBerkmoes N.C."/>
            <person name="Kuo A."/>
            <person name="Terry A."/>
            <person name="Pangilinan J."/>
            <person name="Lindquist E.A."/>
            <person name="Lucas S."/>
            <person name="Paulsen I.T."/>
            <person name="Hattenrath-Lehmann T.K."/>
            <person name="Talmage S.C."/>
            <person name="Walker E.A."/>
            <person name="Koch F."/>
            <person name="Burson A.M."/>
            <person name="Marcoval M.A."/>
            <person name="Tang Y.Z."/>
            <person name="Lecleir G.R."/>
            <person name="Coyne K.J."/>
            <person name="Berg G.M."/>
            <person name="Bertrand E.M."/>
            <person name="Saito M.A."/>
            <person name="Gladyshev V.N."/>
            <person name="Grigoriev I.V."/>
        </authorList>
    </citation>
    <scope>NUCLEOTIDE SEQUENCE [LARGE SCALE GENOMIC DNA]</scope>
    <source>
        <strain evidence="8">CCMP 1984</strain>
    </source>
</reference>
<dbReference type="Pfam" id="PF01902">
    <property type="entry name" value="Diphthami_syn_2"/>
    <property type="match status" value="1"/>
</dbReference>
<dbReference type="EC" id="6.3.1.14" evidence="1"/>